<feature type="domain" description="Glucosamine/galactosamine-6-phosphate isomerase" evidence="1">
    <location>
        <begin position="24"/>
        <end position="169"/>
    </location>
</feature>
<reference evidence="2 3" key="1">
    <citation type="journal article" date="2014" name="Genome Announc.">
        <title>Genome Sequence of the Microsporidian Species Nematocida sp1 Strain ERTm6 (ATCC PRA-372).</title>
        <authorList>
            <person name="Bakowski M.A."/>
            <person name="Priest M."/>
            <person name="Young S."/>
            <person name="Cuomo C.A."/>
            <person name="Troemel E.R."/>
        </authorList>
    </citation>
    <scope>NUCLEOTIDE SEQUENCE [LARGE SCALE GENOMIC DNA]</scope>
    <source>
        <strain evidence="2 3">ERTm6</strain>
    </source>
</reference>
<dbReference type="Gene3D" id="3.40.50.1360">
    <property type="match status" value="1"/>
</dbReference>
<evidence type="ECO:0000313" key="3">
    <source>
        <dbReference type="Proteomes" id="UP000054524"/>
    </source>
</evidence>
<organism evidence="2 3">
    <name type="scientific">Nematocida ausubeli (strain ATCC PRA-371 / ERTm2)</name>
    <name type="common">Nematode killer fungus</name>
    <dbReference type="NCBI Taxonomy" id="1913371"/>
    <lineage>
        <taxon>Eukaryota</taxon>
        <taxon>Fungi</taxon>
        <taxon>Fungi incertae sedis</taxon>
        <taxon>Microsporidia</taxon>
        <taxon>Nematocida</taxon>
    </lineage>
</organism>
<dbReference type="Pfam" id="PF01182">
    <property type="entry name" value="Glucosamine_iso"/>
    <property type="match status" value="1"/>
</dbReference>
<accession>A0A086J238</accession>
<dbReference type="PANTHER" id="PTHR11054">
    <property type="entry name" value="6-PHOSPHOGLUCONOLACTONASE"/>
    <property type="match status" value="1"/>
</dbReference>
<evidence type="ECO:0000313" key="2">
    <source>
        <dbReference type="EMBL" id="KFG26206.1"/>
    </source>
</evidence>
<dbReference type="SUPFAM" id="SSF100950">
    <property type="entry name" value="NagB/RpiA/CoA transferase-like"/>
    <property type="match status" value="1"/>
</dbReference>
<comment type="caution">
    <text evidence="2">The sequence shown here is derived from an EMBL/GenBank/DDBJ whole genome shotgun (WGS) entry which is preliminary data.</text>
</comment>
<dbReference type="RefSeq" id="XP_052904761.1">
    <property type="nucleotide sequence ID" value="XM_053048956.1"/>
</dbReference>
<keyword evidence="3" id="KW-1185">Reference proteome</keyword>
<dbReference type="PANTHER" id="PTHR11054:SF0">
    <property type="entry name" value="6-PHOSPHOGLUCONOLACTONASE"/>
    <property type="match status" value="1"/>
</dbReference>
<gene>
    <name evidence="2" type="ORF">NESG_01322</name>
</gene>
<dbReference type="InterPro" id="IPR037171">
    <property type="entry name" value="NagB/RpiA_transferase-like"/>
</dbReference>
<dbReference type="GO" id="GO:0005975">
    <property type="term" value="P:carbohydrate metabolic process"/>
    <property type="evidence" value="ECO:0007669"/>
    <property type="project" value="InterPro"/>
</dbReference>
<name>A0A086J238_NEMA1</name>
<protein>
    <recommendedName>
        <fullName evidence="1">Glucosamine/galactosamine-6-phosphate isomerase domain-containing protein</fullName>
    </recommendedName>
</protein>
<dbReference type="InterPro" id="IPR039104">
    <property type="entry name" value="6PGL"/>
</dbReference>
<evidence type="ECO:0000259" key="1">
    <source>
        <dbReference type="Pfam" id="PF01182"/>
    </source>
</evidence>
<dbReference type="HOGENOM" id="CLU_1391190_0_0_1"/>
<dbReference type="GeneID" id="77676295"/>
<proteinExistence type="predicted"/>
<dbReference type="EMBL" id="AKIJ01000003">
    <property type="protein sequence ID" value="KFG26206.1"/>
    <property type="molecule type" value="Genomic_DNA"/>
</dbReference>
<dbReference type="AlphaFoldDB" id="A0A086J238"/>
<dbReference type="Proteomes" id="UP000054524">
    <property type="component" value="Unassembled WGS sequence"/>
</dbReference>
<dbReference type="InterPro" id="IPR006148">
    <property type="entry name" value="Glc/Gal-6P_isomerase"/>
</dbReference>
<sequence>MKTKLCVASLEIVVYEELLKYSAKPLTLMISGGSILRVLECATVSQLDKKEWVVFFADERLVPLTDALSNYNDAGVFLQGVGTVHPYNTALTHEEMISEYKELLQNAKIDLAFLGIGDDGHIASIFPESSTIDSSDIVTIIKDSPKPPAERVTVTPRLLTMIKRVVFLVPRLPNGLIKTVTEPHFSILSRVNTEIVVATIDPLS</sequence>